<dbReference type="Gene3D" id="1.20.5.1930">
    <property type="match status" value="1"/>
</dbReference>
<protein>
    <recommendedName>
        <fullName evidence="2">histidine kinase</fullName>
        <ecNumber evidence="2">2.7.13.3</ecNumber>
    </recommendedName>
</protein>
<feature type="domain" description="Histidine kinase/HSP90-like ATPase" evidence="10">
    <location>
        <begin position="341"/>
        <end position="424"/>
    </location>
</feature>
<dbReference type="GO" id="GO:0000155">
    <property type="term" value="F:phosphorelay sensor kinase activity"/>
    <property type="evidence" value="ECO:0007669"/>
    <property type="project" value="InterPro"/>
</dbReference>
<feature type="domain" description="Signal transduction histidine kinase subgroup 3 dimerisation and phosphoacceptor" evidence="11">
    <location>
        <begin position="238"/>
        <end position="303"/>
    </location>
</feature>
<evidence type="ECO:0000256" key="7">
    <source>
        <dbReference type="ARBA" id="ARBA00022840"/>
    </source>
</evidence>
<dbReference type="AlphaFoldDB" id="A0A7W8QHF0"/>
<keyword evidence="9" id="KW-0472">Membrane</keyword>
<feature type="transmembrane region" description="Helical" evidence="9">
    <location>
        <begin position="44"/>
        <end position="62"/>
    </location>
</feature>
<dbReference type="Proteomes" id="UP000572635">
    <property type="component" value="Unassembled WGS sequence"/>
</dbReference>
<comment type="catalytic activity">
    <reaction evidence="1">
        <text>ATP + protein L-histidine = ADP + protein N-phospho-L-histidine.</text>
        <dbReference type="EC" id="2.7.13.3"/>
    </reaction>
</comment>
<dbReference type="InterPro" id="IPR003594">
    <property type="entry name" value="HATPase_dom"/>
</dbReference>
<evidence type="ECO:0000259" key="12">
    <source>
        <dbReference type="Pfam" id="PF13796"/>
    </source>
</evidence>
<evidence type="ECO:0000313" key="14">
    <source>
        <dbReference type="Proteomes" id="UP000572635"/>
    </source>
</evidence>
<keyword evidence="9" id="KW-1133">Transmembrane helix</keyword>
<dbReference type="EC" id="2.7.13.3" evidence="2"/>
<feature type="transmembrane region" description="Helical" evidence="9">
    <location>
        <begin position="122"/>
        <end position="155"/>
    </location>
</feature>
<evidence type="ECO:0000256" key="2">
    <source>
        <dbReference type="ARBA" id="ARBA00012438"/>
    </source>
</evidence>
<keyword evidence="14" id="KW-1185">Reference proteome</keyword>
<dbReference type="SUPFAM" id="SSF55874">
    <property type="entry name" value="ATPase domain of HSP90 chaperone/DNA topoisomerase II/histidine kinase"/>
    <property type="match status" value="1"/>
</dbReference>
<dbReference type="PANTHER" id="PTHR24421:SF10">
    <property type="entry name" value="NITRATE_NITRITE SENSOR PROTEIN NARQ"/>
    <property type="match status" value="1"/>
</dbReference>
<dbReference type="Pfam" id="PF13796">
    <property type="entry name" value="Sensor"/>
    <property type="match status" value="1"/>
</dbReference>
<dbReference type="InterPro" id="IPR011712">
    <property type="entry name" value="Sig_transdc_His_kin_sub3_dim/P"/>
</dbReference>
<evidence type="ECO:0000256" key="5">
    <source>
        <dbReference type="ARBA" id="ARBA00022741"/>
    </source>
</evidence>
<evidence type="ECO:0000256" key="4">
    <source>
        <dbReference type="ARBA" id="ARBA00022679"/>
    </source>
</evidence>
<keyword evidence="6 13" id="KW-0418">Kinase</keyword>
<dbReference type="InterPro" id="IPR050482">
    <property type="entry name" value="Sensor_HK_TwoCompSys"/>
</dbReference>
<dbReference type="RefSeq" id="WP_184388090.1">
    <property type="nucleotide sequence ID" value="NZ_BAAAJD010000174.1"/>
</dbReference>
<evidence type="ECO:0000256" key="3">
    <source>
        <dbReference type="ARBA" id="ARBA00022553"/>
    </source>
</evidence>
<dbReference type="PANTHER" id="PTHR24421">
    <property type="entry name" value="NITRATE/NITRITE SENSOR PROTEIN NARX-RELATED"/>
    <property type="match status" value="1"/>
</dbReference>
<comment type="caution">
    <text evidence="13">The sequence shown here is derived from an EMBL/GenBank/DDBJ whole genome shotgun (WGS) entry which is preliminary data.</text>
</comment>
<keyword evidence="5" id="KW-0547">Nucleotide-binding</keyword>
<evidence type="ECO:0000259" key="11">
    <source>
        <dbReference type="Pfam" id="PF07730"/>
    </source>
</evidence>
<evidence type="ECO:0000256" key="6">
    <source>
        <dbReference type="ARBA" id="ARBA00022777"/>
    </source>
</evidence>
<reference evidence="13 14" key="1">
    <citation type="submission" date="2020-08" db="EMBL/GenBank/DDBJ databases">
        <title>Sequencing the genomes of 1000 actinobacteria strains.</title>
        <authorList>
            <person name="Klenk H.-P."/>
        </authorList>
    </citation>
    <scope>NUCLEOTIDE SEQUENCE [LARGE SCALE GENOMIC DNA]</scope>
    <source>
        <strain evidence="13 14">DSM 44551</strain>
    </source>
</reference>
<keyword evidence="9" id="KW-0812">Transmembrane</keyword>
<dbReference type="GO" id="GO:0046983">
    <property type="term" value="F:protein dimerization activity"/>
    <property type="evidence" value="ECO:0007669"/>
    <property type="project" value="InterPro"/>
</dbReference>
<dbReference type="GO" id="GO:0016020">
    <property type="term" value="C:membrane"/>
    <property type="evidence" value="ECO:0007669"/>
    <property type="project" value="InterPro"/>
</dbReference>
<dbReference type="Pfam" id="PF02518">
    <property type="entry name" value="HATPase_c"/>
    <property type="match status" value="1"/>
</dbReference>
<keyword evidence="4" id="KW-0808">Transferase</keyword>
<proteinExistence type="predicted"/>
<feature type="domain" description="Putative sensor" evidence="12">
    <location>
        <begin position="23"/>
        <end position="207"/>
    </location>
</feature>
<dbReference type="InterPro" id="IPR025828">
    <property type="entry name" value="Put_sensor_dom"/>
</dbReference>
<keyword evidence="8" id="KW-0902">Two-component regulatory system</keyword>
<dbReference type="GO" id="GO:0005524">
    <property type="term" value="F:ATP binding"/>
    <property type="evidence" value="ECO:0007669"/>
    <property type="project" value="UniProtKB-KW"/>
</dbReference>
<dbReference type="Gene3D" id="3.30.565.10">
    <property type="entry name" value="Histidine kinase-like ATPase, C-terminal domain"/>
    <property type="match status" value="1"/>
</dbReference>
<accession>A0A7W8QHF0</accession>
<dbReference type="CDD" id="cd16917">
    <property type="entry name" value="HATPase_UhpB-NarQ-NarX-like"/>
    <property type="match status" value="1"/>
</dbReference>
<gene>
    <name evidence="13" type="ORF">HDA36_000394</name>
</gene>
<evidence type="ECO:0000259" key="10">
    <source>
        <dbReference type="Pfam" id="PF02518"/>
    </source>
</evidence>
<sequence length="438" mass="47594">MLSTDHPTARRTALLAWSLLFIPLAATGLLLTVLFAIALGLSSIWIGLPIAVMLSPLIRTLADTHRRTLGRFLDEGPIPTPYGPQDGLLKRLRATGHVAWRDMSLSQRIRTTLSSTAIWRDLAWLLLNGTVGVLLGALPALLVVYGVYLVLHALVLWRFVPLFGLEFFDDQANALLTLVPAALLLALFWFFGSAMVRGYARLGRWLLAPTEKERLTARVAQLATSRADTIDAQASEVRRIERDLHDGAQARLVALGMSLGMAEEMLARDPDMARRMLSEARETTREALTELRDLVRGIHPPVLVERGLDGAVRALAITQQLPISVDIDLPGRPADPVESAAYFAVVEVLTNAAKHSGAERAWVRINYGRDRMVILVGDDGRGGADFSKGTGLQGIRRRLAAFDGTISVVSPTGGPTIVTMELPCALSSPKTSPSSEKA</sequence>
<organism evidence="13 14">
    <name type="scientific">Nocardiopsis composta</name>
    <dbReference type="NCBI Taxonomy" id="157465"/>
    <lineage>
        <taxon>Bacteria</taxon>
        <taxon>Bacillati</taxon>
        <taxon>Actinomycetota</taxon>
        <taxon>Actinomycetes</taxon>
        <taxon>Streptosporangiales</taxon>
        <taxon>Nocardiopsidaceae</taxon>
        <taxon>Nocardiopsis</taxon>
    </lineage>
</organism>
<evidence type="ECO:0000256" key="9">
    <source>
        <dbReference type="SAM" id="Phobius"/>
    </source>
</evidence>
<dbReference type="EMBL" id="JACHDB010000001">
    <property type="protein sequence ID" value="MBB5430310.1"/>
    <property type="molecule type" value="Genomic_DNA"/>
</dbReference>
<feature type="transmembrane region" description="Helical" evidence="9">
    <location>
        <begin position="175"/>
        <end position="196"/>
    </location>
</feature>
<evidence type="ECO:0000313" key="13">
    <source>
        <dbReference type="EMBL" id="MBB5430310.1"/>
    </source>
</evidence>
<keyword evidence="7" id="KW-0067">ATP-binding</keyword>
<dbReference type="Pfam" id="PF07730">
    <property type="entry name" value="HisKA_3"/>
    <property type="match status" value="1"/>
</dbReference>
<feature type="transmembrane region" description="Helical" evidence="9">
    <location>
        <begin position="12"/>
        <end position="38"/>
    </location>
</feature>
<evidence type="ECO:0000256" key="8">
    <source>
        <dbReference type="ARBA" id="ARBA00023012"/>
    </source>
</evidence>
<name>A0A7W8QHF0_9ACTN</name>
<evidence type="ECO:0000256" key="1">
    <source>
        <dbReference type="ARBA" id="ARBA00000085"/>
    </source>
</evidence>
<keyword evidence="3" id="KW-0597">Phosphoprotein</keyword>
<dbReference type="InterPro" id="IPR036890">
    <property type="entry name" value="HATPase_C_sf"/>
</dbReference>